<proteinExistence type="predicted"/>
<sequence length="52" mass="6033">MFHMYHHYLKKGVLSSVIDTLPYEEKELMMASAAKEKEEQQKLLESGVSTFV</sequence>
<protein>
    <submittedName>
        <fullName evidence="1">Uncharacterized protein</fullName>
    </submittedName>
</protein>
<accession>A0A1G8PK55</accession>
<evidence type="ECO:0000313" key="1">
    <source>
        <dbReference type="EMBL" id="SDI92827.1"/>
    </source>
</evidence>
<evidence type="ECO:0000313" key="2">
    <source>
        <dbReference type="Proteomes" id="UP000182836"/>
    </source>
</evidence>
<organism evidence="1 2">
    <name type="scientific">Aneurinibacillus migulanus</name>
    <name type="common">Bacillus migulanus</name>
    <dbReference type="NCBI Taxonomy" id="47500"/>
    <lineage>
        <taxon>Bacteria</taxon>
        <taxon>Bacillati</taxon>
        <taxon>Bacillota</taxon>
        <taxon>Bacilli</taxon>
        <taxon>Bacillales</taxon>
        <taxon>Paenibacillaceae</taxon>
        <taxon>Aneurinibacillus group</taxon>
        <taxon>Aneurinibacillus</taxon>
    </lineage>
</organism>
<dbReference type="EMBL" id="FNED01000009">
    <property type="protein sequence ID" value="SDI92827.1"/>
    <property type="molecule type" value="Genomic_DNA"/>
</dbReference>
<gene>
    <name evidence="1" type="ORF">SAMN04487909_109123</name>
</gene>
<name>A0A1G8PK55_ANEMI</name>
<dbReference type="AlphaFoldDB" id="A0A1G8PK55"/>
<dbReference type="Proteomes" id="UP000182836">
    <property type="component" value="Unassembled WGS sequence"/>
</dbReference>
<reference evidence="1 2" key="1">
    <citation type="submission" date="2016-10" db="EMBL/GenBank/DDBJ databases">
        <authorList>
            <person name="de Groot N.N."/>
        </authorList>
    </citation>
    <scope>NUCLEOTIDE SEQUENCE [LARGE SCALE GENOMIC DNA]</scope>
    <source>
        <strain evidence="1 2">DSM 2895</strain>
    </source>
</reference>